<reference evidence="2 3" key="1">
    <citation type="submission" date="2020-08" db="EMBL/GenBank/DDBJ databases">
        <title>Genomic Encyclopedia of Type Strains, Phase IV (KMG-IV): sequencing the most valuable type-strain genomes for metagenomic binning, comparative biology and taxonomic classification.</title>
        <authorList>
            <person name="Goeker M."/>
        </authorList>
    </citation>
    <scope>NUCLEOTIDE SEQUENCE [LARGE SCALE GENOMIC DNA]</scope>
    <source>
        <strain evidence="2 3">DSM 103733</strain>
    </source>
</reference>
<dbReference type="AlphaFoldDB" id="A0A841JVB3"/>
<feature type="chain" id="PRO_5032374475" evidence="1">
    <location>
        <begin position="25"/>
        <end position="83"/>
    </location>
</feature>
<gene>
    <name evidence="2" type="ORF">HNQ77_003280</name>
</gene>
<proteinExistence type="predicted"/>
<organism evidence="2 3">
    <name type="scientific">Silvibacterium bohemicum</name>
    <dbReference type="NCBI Taxonomy" id="1577686"/>
    <lineage>
        <taxon>Bacteria</taxon>
        <taxon>Pseudomonadati</taxon>
        <taxon>Acidobacteriota</taxon>
        <taxon>Terriglobia</taxon>
        <taxon>Terriglobales</taxon>
        <taxon>Acidobacteriaceae</taxon>
        <taxon>Silvibacterium</taxon>
    </lineage>
</organism>
<comment type="caution">
    <text evidence="2">The sequence shown here is derived from an EMBL/GenBank/DDBJ whole genome shotgun (WGS) entry which is preliminary data.</text>
</comment>
<sequence length="83" mass="9102">MCKNSRVIYLVLSTVRIIRCINNAAMAPFPAGYIVQALYSMVFGFDGAYRGKLLDAESIILTSEHTAKALRCSQASTQIPMLS</sequence>
<accession>A0A841JVB3</accession>
<dbReference type="EMBL" id="JACHEK010000006">
    <property type="protein sequence ID" value="MBB6145322.1"/>
    <property type="molecule type" value="Genomic_DNA"/>
</dbReference>
<protein>
    <submittedName>
        <fullName evidence="2">Uncharacterized protein</fullName>
    </submittedName>
</protein>
<keyword evidence="1" id="KW-0732">Signal</keyword>
<dbReference type="Proteomes" id="UP000538666">
    <property type="component" value="Unassembled WGS sequence"/>
</dbReference>
<evidence type="ECO:0000313" key="3">
    <source>
        <dbReference type="Proteomes" id="UP000538666"/>
    </source>
</evidence>
<keyword evidence="3" id="KW-1185">Reference proteome</keyword>
<evidence type="ECO:0000313" key="2">
    <source>
        <dbReference type="EMBL" id="MBB6145322.1"/>
    </source>
</evidence>
<evidence type="ECO:0000256" key="1">
    <source>
        <dbReference type="SAM" id="SignalP"/>
    </source>
</evidence>
<feature type="signal peptide" evidence="1">
    <location>
        <begin position="1"/>
        <end position="24"/>
    </location>
</feature>
<name>A0A841JVB3_9BACT</name>